<dbReference type="NCBIfam" id="NF009544">
    <property type="entry name" value="PRK12928.1"/>
    <property type="match status" value="1"/>
</dbReference>
<dbReference type="GO" id="GO:0051539">
    <property type="term" value="F:4 iron, 4 sulfur cluster binding"/>
    <property type="evidence" value="ECO:0007669"/>
    <property type="project" value="UniProtKB-UniRule"/>
</dbReference>
<comment type="pathway">
    <text evidence="9">Protein modification; protein lipoylation via endogenous pathway; protein N(6)-(lipoyl)lysine from octanoyl-[acyl-carrier-protein]: step 2/2.</text>
</comment>
<comment type="similarity">
    <text evidence="9">Belongs to the radical SAM superfamily. Lipoyl synthase family.</text>
</comment>
<dbReference type="InterPro" id="IPR031691">
    <property type="entry name" value="LIAS_N"/>
</dbReference>
<dbReference type="PROSITE" id="PS51918">
    <property type="entry name" value="RADICAL_SAM"/>
    <property type="match status" value="1"/>
</dbReference>
<dbReference type="InterPro" id="IPR007197">
    <property type="entry name" value="rSAM"/>
</dbReference>
<evidence type="ECO:0000256" key="4">
    <source>
        <dbReference type="ARBA" id="ARBA00022691"/>
    </source>
</evidence>
<dbReference type="PIRSF" id="PIRSF005963">
    <property type="entry name" value="Lipoyl_synth"/>
    <property type="match status" value="1"/>
</dbReference>
<keyword evidence="1 9" id="KW-0004">4Fe-4S</keyword>
<feature type="binding site" evidence="9">
    <location>
        <position position="72"/>
    </location>
    <ligand>
        <name>[4Fe-4S] cluster</name>
        <dbReference type="ChEBI" id="CHEBI:49883"/>
        <label>1</label>
    </ligand>
</feature>
<dbReference type="PANTHER" id="PTHR10949">
    <property type="entry name" value="LIPOYL SYNTHASE"/>
    <property type="match status" value="1"/>
</dbReference>
<evidence type="ECO:0000256" key="2">
    <source>
        <dbReference type="ARBA" id="ARBA00022490"/>
    </source>
</evidence>
<dbReference type="SFLD" id="SFLDS00029">
    <property type="entry name" value="Radical_SAM"/>
    <property type="match status" value="1"/>
</dbReference>
<reference evidence="11" key="1">
    <citation type="submission" date="2020-10" db="EMBL/GenBank/DDBJ databases">
        <title>Bacterium isolated from coastal waters sediment.</title>
        <authorList>
            <person name="Chen R.-J."/>
            <person name="Lu D.-C."/>
            <person name="Zhu K.-L."/>
            <person name="Du Z.-J."/>
        </authorList>
    </citation>
    <scope>NUCLEOTIDE SEQUENCE</scope>
    <source>
        <strain evidence="11">N1Y112</strain>
    </source>
</reference>
<comment type="caution">
    <text evidence="11">The sequence shown here is derived from an EMBL/GenBank/DDBJ whole genome shotgun (WGS) entry which is preliminary data.</text>
</comment>
<evidence type="ECO:0000256" key="6">
    <source>
        <dbReference type="ARBA" id="ARBA00023004"/>
    </source>
</evidence>
<dbReference type="AlphaFoldDB" id="A0A8J7KAG7"/>
<proteinExistence type="inferred from homology"/>
<protein>
    <recommendedName>
        <fullName evidence="9">Lipoyl synthase</fullName>
        <ecNumber evidence="9">2.8.1.8</ecNumber>
    </recommendedName>
    <alternativeName>
        <fullName evidence="9">Lip-syn</fullName>
        <shortName evidence="9">LS</shortName>
    </alternativeName>
    <alternativeName>
        <fullName evidence="9">Lipoate synthase</fullName>
    </alternativeName>
    <alternativeName>
        <fullName evidence="9">Lipoic acid synthase</fullName>
    </alternativeName>
    <alternativeName>
        <fullName evidence="9">Sulfur insertion protein LipA</fullName>
    </alternativeName>
</protein>
<gene>
    <name evidence="9 11" type="primary">lipA</name>
    <name evidence="11" type="ORF">IOQ59_11925</name>
</gene>
<dbReference type="EMBL" id="JADEYS010000011">
    <property type="protein sequence ID" value="MBE9397966.1"/>
    <property type="molecule type" value="Genomic_DNA"/>
</dbReference>
<evidence type="ECO:0000256" key="9">
    <source>
        <dbReference type="HAMAP-Rule" id="MF_00206"/>
    </source>
</evidence>
<dbReference type="SFLD" id="SFLDF00271">
    <property type="entry name" value="lipoyl_synthase"/>
    <property type="match status" value="1"/>
</dbReference>
<dbReference type="InterPro" id="IPR006638">
    <property type="entry name" value="Elp3/MiaA/NifB-like_rSAM"/>
</dbReference>
<dbReference type="PANTHER" id="PTHR10949:SF0">
    <property type="entry name" value="LIPOYL SYNTHASE, MITOCHONDRIAL"/>
    <property type="match status" value="1"/>
</dbReference>
<feature type="binding site" evidence="9">
    <location>
        <position position="301"/>
    </location>
    <ligand>
        <name>[4Fe-4S] cluster</name>
        <dbReference type="ChEBI" id="CHEBI:49883"/>
        <label>1</label>
    </ligand>
</feature>
<evidence type="ECO:0000256" key="5">
    <source>
        <dbReference type="ARBA" id="ARBA00022723"/>
    </source>
</evidence>
<comment type="function">
    <text evidence="9">Catalyzes the radical-mediated insertion of two sulfur atoms into the C-6 and C-8 positions of the octanoyl moiety bound to the lipoyl domains of lipoate-dependent enzymes, thereby converting the octanoylated domains into lipoylated derivatives.</text>
</comment>
<evidence type="ECO:0000256" key="3">
    <source>
        <dbReference type="ARBA" id="ARBA00022679"/>
    </source>
</evidence>
<dbReference type="InterPro" id="IPR003698">
    <property type="entry name" value="Lipoyl_synth"/>
</dbReference>
<keyword evidence="12" id="KW-1185">Reference proteome</keyword>
<name>A0A8J7KAG7_9GAMM</name>
<feature type="binding site" evidence="9">
    <location>
        <position position="94"/>
    </location>
    <ligand>
        <name>[4Fe-4S] cluster</name>
        <dbReference type="ChEBI" id="CHEBI:49883"/>
        <label>2</label>
        <note>4Fe-4S-S-AdoMet</note>
    </ligand>
</feature>
<organism evidence="11 12">
    <name type="scientific">Pontibacterium sinense</name>
    <dbReference type="NCBI Taxonomy" id="2781979"/>
    <lineage>
        <taxon>Bacteria</taxon>
        <taxon>Pseudomonadati</taxon>
        <taxon>Pseudomonadota</taxon>
        <taxon>Gammaproteobacteria</taxon>
        <taxon>Oceanospirillales</taxon>
        <taxon>Oceanospirillaceae</taxon>
        <taxon>Pontibacterium</taxon>
    </lineage>
</organism>
<dbReference type="Pfam" id="PF16881">
    <property type="entry name" value="LIAS_N"/>
    <property type="match status" value="1"/>
</dbReference>
<sequence>MEMIPLTELKGESKMAKLRHKPDPNRKRLRKPEWIRIDPRSNSNVQKVKKELRELKLHTVCEEASCPNLAECFSKRTATFMIMGAICTRRCPFCDVAHGRPMGLDPDEPRHVAESIQSLKLRYAVITSVDRDDLRDGGASHFAEVVREARALNTDLTVEILVPDFRGKMDAALEALSVHVPDVLNHNMETVPSLYASVRPGADYHWSLSLLYQYKRLNPEVITKSGLMVGLGETKDELIEVMKDLRANGVDMLTIGQYLQPTKHHLAVERYVTPEEFKEYETIGNELGFTNVASGPMVRSSYHADMQASGESVGFAGGK</sequence>
<dbReference type="GO" id="GO:0016992">
    <property type="term" value="F:lipoate synthase activity"/>
    <property type="evidence" value="ECO:0007669"/>
    <property type="project" value="UniProtKB-UniRule"/>
</dbReference>
<dbReference type="SFLD" id="SFLDG01058">
    <property type="entry name" value="lipoyl_synthase_like"/>
    <property type="match status" value="1"/>
</dbReference>
<dbReference type="Gene3D" id="3.20.20.70">
    <property type="entry name" value="Aldolase class I"/>
    <property type="match status" value="1"/>
</dbReference>
<dbReference type="HAMAP" id="MF_00206">
    <property type="entry name" value="Lipoyl_synth"/>
    <property type="match status" value="1"/>
</dbReference>
<dbReference type="EC" id="2.8.1.8" evidence="9"/>
<evidence type="ECO:0000259" key="10">
    <source>
        <dbReference type="PROSITE" id="PS51918"/>
    </source>
</evidence>
<evidence type="ECO:0000256" key="7">
    <source>
        <dbReference type="ARBA" id="ARBA00023014"/>
    </source>
</evidence>
<feature type="binding site" evidence="9">
    <location>
        <position position="61"/>
    </location>
    <ligand>
        <name>[4Fe-4S] cluster</name>
        <dbReference type="ChEBI" id="CHEBI:49883"/>
        <label>1</label>
    </ligand>
</feature>
<dbReference type="SUPFAM" id="SSF102114">
    <property type="entry name" value="Radical SAM enzymes"/>
    <property type="match status" value="1"/>
</dbReference>
<evidence type="ECO:0000256" key="8">
    <source>
        <dbReference type="ARBA" id="ARBA00047326"/>
    </source>
</evidence>
<feature type="binding site" evidence="9">
    <location>
        <position position="87"/>
    </location>
    <ligand>
        <name>[4Fe-4S] cluster</name>
        <dbReference type="ChEBI" id="CHEBI:49883"/>
        <label>2</label>
        <note>4Fe-4S-S-AdoMet</note>
    </ligand>
</feature>
<keyword evidence="4 9" id="KW-0949">S-adenosyl-L-methionine</keyword>
<dbReference type="NCBIfam" id="NF004019">
    <property type="entry name" value="PRK05481.1"/>
    <property type="match status" value="1"/>
</dbReference>
<dbReference type="InterPro" id="IPR013785">
    <property type="entry name" value="Aldolase_TIM"/>
</dbReference>
<dbReference type="FunFam" id="3.20.20.70:FF:000040">
    <property type="entry name" value="Lipoyl synthase"/>
    <property type="match status" value="1"/>
</dbReference>
<evidence type="ECO:0000313" key="11">
    <source>
        <dbReference type="EMBL" id="MBE9397966.1"/>
    </source>
</evidence>
<dbReference type="Pfam" id="PF04055">
    <property type="entry name" value="Radical_SAM"/>
    <property type="match status" value="1"/>
</dbReference>
<keyword evidence="2 9" id="KW-0963">Cytoplasm</keyword>
<keyword evidence="5 9" id="KW-0479">Metal-binding</keyword>
<feature type="domain" description="Radical SAM core" evidence="10">
    <location>
        <begin position="73"/>
        <end position="290"/>
    </location>
</feature>
<comment type="cofactor">
    <cofactor evidence="9">
        <name>[4Fe-4S] cluster</name>
        <dbReference type="ChEBI" id="CHEBI:49883"/>
    </cofactor>
    <text evidence="9">Binds 2 [4Fe-4S] clusters per subunit. One cluster is coordinated with 3 cysteines and an exchangeable S-adenosyl-L-methionine.</text>
</comment>
<keyword evidence="3 9" id="KW-0808">Transferase</keyword>
<dbReference type="InterPro" id="IPR058240">
    <property type="entry name" value="rSAM_sf"/>
</dbReference>
<feature type="binding site" evidence="9">
    <location>
        <position position="66"/>
    </location>
    <ligand>
        <name>[4Fe-4S] cluster</name>
        <dbReference type="ChEBI" id="CHEBI:49883"/>
        <label>1</label>
    </ligand>
</feature>
<dbReference type="GO" id="GO:0046872">
    <property type="term" value="F:metal ion binding"/>
    <property type="evidence" value="ECO:0007669"/>
    <property type="project" value="UniProtKB-KW"/>
</dbReference>
<evidence type="ECO:0000256" key="1">
    <source>
        <dbReference type="ARBA" id="ARBA00022485"/>
    </source>
</evidence>
<dbReference type="GO" id="GO:0009249">
    <property type="term" value="P:protein lipoylation"/>
    <property type="evidence" value="ECO:0007669"/>
    <property type="project" value="UniProtKB-UniRule"/>
</dbReference>
<dbReference type="NCBIfam" id="TIGR00510">
    <property type="entry name" value="lipA"/>
    <property type="match status" value="1"/>
</dbReference>
<dbReference type="CDD" id="cd01335">
    <property type="entry name" value="Radical_SAM"/>
    <property type="match status" value="1"/>
</dbReference>
<comment type="subcellular location">
    <subcellularLocation>
        <location evidence="9">Cytoplasm</location>
    </subcellularLocation>
</comment>
<accession>A0A8J7KAG7</accession>
<dbReference type="RefSeq" id="WP_193953568.1">
    <property type="nucleotide sequence ID" value="NZ_JADEYS010000011.1"/>
</dbReference>
<keyword evidence="7 9" id="KW-0411">Iron-sulfur</keyword>
<comment type="catalytic activity">
    <reaction evidence="8 9">
        <text>[[Fe-S] cluster scaffold protein carrying a second [4Fe-4S](2+) cluster] + N(6)-octanoyl-L-lysyl-[protein] + 2 oxidized [2Fe-2S]-[ferredoxin] + 2 S-adenosyl-L-methionine + 4 H(+) = [[Fe-S] cluster scaffold protein] + N(6)-[(R)-dihydrolipoyl]-L-lysyl-[protein] + 4 Fe(3+) + 2 hydrogen sulfide + 2 5'-deoxyadenosine + 2 L-methionine + 2 reduced [2Fe-2S]-[ferredoxin]</text>
        <dbReference type="Rhea" id="RHEA:16585"/>
        <dbReference type="Rhea" id="RHEA-COMP:9928"/>
        <dbReference type="Rhea" id="RHEA-COMP:10000"/>
        <dbReference type="Rhea" id="RHEA-COMP:10001"/>
        <dbReference type="Rhea" id="RHEA-COMP:10475"/>
        <dbReference type="Rhea" id="RHEA-COMP:14568"/>
        <dbReference type="Rhea" id="RHEA-COMP:14569"/>
        <dbReference type="ChEBI" id="CHEBI:15378"/>
        <dbReference type="ChEBI" id="CHEBI:17319"/>
        <dbReference type="ChEBI" id="CHEBI:29034"/>
        <dbReference type="ChEBI" id="CHEBI:29919"/>
        <dbReference type="ChEBI" id="CHEBI:33722"/>
        <dbReference type="ChEBI" id="CHEBI:33737"/>
        <dbReference type="ChEBI" id="CHEBI:33738"/>
        <dbReference type="ChEBI" id="CHEBI:57844"/>
        <dbReference type="ChEBI" id="CHEBI:59789"/>
        <dbReference type="ChEBI" id="CHEBI:78809"/>
        <dbReference type="ChEBI" id="CHEBI:83100"/>
        <dbReference type="EC" id="2.8.1.8"/>
    </reaction>
</comment>
<feature type="binding site" evidence="9">
    <location>
        <position position="91"/>
    </location>
    <ligand>
        <name>[4Fe-4S] cluster</name>
        <dbReference type="ChEBI" id="CHEBI:49883"/>
        <label>2</label>
        <note>4Fe-4S-S-AdoMet</note>
    </ligand>
</feature>
<keyword evidence="6 9" id="KW-0408">Iron</keyword>
<dbReference type="UniPathway" id="UPA00538">
    <property type="reaction ID" value="UER00593"/>
</dbReference>
<dbReference type="GO" id="GO:0005737">
    <property type="term" value="C:cytoplasm"/>
    <property type="evidence" value="ECO:0007669"/>
    <property type="project" value="UniProtKB-SubCell"/>
</dbReference>
<dbReference type="Proteomes" id="UP000640333">
    <property type="component" value="Unassembled WGS sequence"/>
</dbReference>
<evidence type="ECO:0000313" key="12">
    <source>
        <dbReference type="Proteomes" id="UP000640333"/>
    </source>
</evidence>
<dbReference type="SMART" id="SM00729">
    <property type="entry name" value="Elp3"/>
    <property type="match status" value="1"/>
</dbReference>